<keyword evidence="3" id="KW-0418">Kinase</keyword>
<evidence type="ECO:0000313" key="7">
    <source>
        <dbReference type="EMBL" id="OZJ03495.1"/>
    </source>
</evidence>
<feature type="region of interest" description="Disordered" evidence="4">
    <location>
        <begin position="529"/>
        <end position="555"/>
    </location>
</feature>
<dbReference type="Gene3D" id="1.20.58.2240">
    <property type="match status" value="1"/>
</dbReference>
<dbReference type="InterPro" id="IPR043129">
    <property type="entry name" value="ATPase_NBD"/>
</dbReference>
<dbReference type="Gene3D" id="3.30.420.40">
    <property type="match status" value="1"/>
</dbReference>
<evidence type="ECO:0000256" key="2">
    <source>
        <dbReference type="ARBA" id="ARBA00022679"/>
    </source>
</evidence>
<keyword evidence="8" id="KW-1185">Reference proteome</keyword>
<evidence type="ECO:0000256" key="1">
    <source>
        <dbReference type="ARBA" id="ARBA00009156"/>
    </source>
</evidence>
<evidence type="ECO:0000256" key="3">
    <source>
        <dbReference type="ARBA" id="ARBA00022777"/>
    </source>
</evidence>
<dbReference type="InterPro" id="IPR018484">
    <property type="entry name" value="FGGY_N"/>
</dbReference>
<evidence type="ECO:0000256" key="4">
    <source>
        <dbReference type="SAM" id="MobiDB-lite"/>
    </source>
</evidence>
<dbReference type="EMBL" id="MVBO01000083">
    <property type="protein sequence ID" value="OZJ03495.1"/>
    <property type="molecule type" value="Genomic_DNA"/>
</dbReference>
<dbReference type="InterPro" id="IPR006003">
    <property type="entry name" value="FGGY_RbtK-like"/>
</dbReference>
<evidence type="ECO:0000313" key="8">
    <source>
        <dbReference type="Proteomes" id="UP000242875"/>
    </source>
</evidence>
<evidence type="ECO:0000259" key="5">
    <source>
        <dbReference type="Pfam" id="PF00370"/>
    </source>
</evidence>
<keyword evidence="2" id="KW-0808">Transferase</keyword>
<evidence type="ECO:0008006" key="9">
    <source>
        <dbReference type="Google" id="ProtNLM"/>
    </source>
</evidence>
<dbReference type="AlphaFoldDB" id="A0A261XYP9"/>
<dbReference type="GO" id="GO:0019150">
    <property type="term" value="F:D-ribulokinase activity"/>
    <property type="evidence" value="ECO:0007669"/>
    <property type="project" value="EnsemblFungi"/>
</dbReference>
<feature type="domain" description="Carbohydrate kinase FGGY N-terminal" evidence="5">
    <location>
        <begin position="12"/>
        <end position="282"/>
    </location>
</feature>
<feature type="domain" description="Carbohydrate kinase FGGY C-terminal" evidence="6">
    <location>
        <begin position="313"/>
        <end position="525"/>
    </location>
</feature>
<dbReference type="SUPFAM" id="SSF53067">
    <property type="entry name" value="Actin-like ATPase domain"/>
    <property type="match status" value="2"/>
</dbReference>
<dbReference type="Pfam" id="PF02782">
    <property type="entry name" value="FGGY_C"/>
    <property type="match status" value="1"/>
</dbReference>
<comment type="caution">
    <text evidence="7">The sequence shown here is derived from an EMBL/GenBank/DDBJ whole genome shotgun (WGS) entry which is preliminary data.</text>
</comment>
<organism evidence="7 8">
    <name type="scientific">Bifiguratus adelaidae</name>
    <dbReference type="NCBI Taxonomy" id="1938954"/>
    <lineage>
        <taxon>Eukaryota</taxon>
        <taxon>Fungi</taxon>
        <taxon>Fungi incertae sedis</taxon>
        <taxon>Mucoromycota</taxon>
        <taxon>Mucoromycotina</taxon>
        <taxon>Endogonomycetes</taxon>
        <taxon>Endogonales</taxon>
        <taxon>Endogonales incertae sedis</taxon>
        <taxon>Bifiguratus</taxon>
    </lineage>
</organism>
<dbReference type="PANTHER" id="PTHR43435">
    <property type="entry name" value="RIBULOKINASE"/>
    <property type="match status" value="1"/>
</dbReference>
<reference evidence="7 8" key="1">
    <citation type="journal article" date="2017" name="Mycologia">
        <title>Bifiguratus adelaidae, gen. et sp. nov., a new member of Mucoromycotina in endophytic and soil-dwelling habitats.</title>
        <authorList>
            <person name="Torres-Cruz T.J."/>
            <person name="Billingsley Tobias T.L."/>
            <person name="Almatruk M."/>
            <person name="Hesse C."/>
            <person name="Kuske C.R."/>
            <person name="Desiro A."/>
            <person name="Benucci G.M."/>
            <person name="Bonito G."/>
            <person name="Stajich J.E."/>
            <person name="Dunlap C."/>
            <person name="Arnold A.E."/>
            <person name="Porras-Alfaro A."/>
        </authorList>
    </citation>
    <scope>NUCLEOTIDE SEQUENCE [LARGE SCALE GENOMIC DNA]</scope>
    <source>
        <strain evidence="7 8">AZ0501</strain>
    </source>
</reference>
<accession>A0A261XYP9</accession>
<evidence type="ECO:0000259" key="6">
    <source>
        <dbReference type="Pfam" id="PF02782"/>
    </source>
</evidence>
<sequence>MTEANSAKRPCFLGIDVGTGSARAAVIDHKGNILGLHVTATTTWNPRHEIYQQSTDNIWAAICQSTAEAIKKAGTNPEDIKGVGFDATCSLAVLDREGNPMSVDVETNFEDNTKNIILWADHRANEQASRINATNHPVLKYVGDKISLEMEVPKMLWLKENMPAEKWQRIGHFFDLPDLLTFKATGSLERSTCSLTCKCSFVPPGIEESKGWNADFFKAIGLQDFVDENFERVGGIPDETGKVLFAGDKVGSGLSAQGAKDLGLLEGTPVGSGVIDAYAGAIATLGASTQAEKADFLGKGTRESMLEMGANRLAIICGTSSCHIAMAPGPIFVPGVWGPYKSVLLPTMWCAEGGQSSTGQLIDHILSTHAAYSQAQTLARSTKTNIYALLNQHLVSLAEKRRVKYVELLVKDLHIYPDYHGNRSPLADPSLRGVLVGQSLDASLDDLALKYYATLQAISCQTRHILESLNSKGYTIDTLCLSGGLCKNDLFVKLHADITRCKVVLPESIEGAVVIGAAFLGAKAAGLQPKKAGTSGKPVMNSQDNERQPNGGMGDKEEVDLGLWDVMVELGNAGKTVHPTQEKELVDFCERKYKVFHMMLEDQKKYRNVMNGDTSKVMTTS</sequence>
<dbReference type="OrthoDB" id="203824at2759"/>
<name>A0A261XYP9_9FUNG</name>
<dbReference type="GO" id="GO:0019321">
    <property type="term" value="P:pentose metabolic process"/>
    <property type="evidence" value="ECO:0007669"/>
    <property type="project" value="EnsemblFungi"/>
</dbReference>
<dbReference type="PANTHER" id="PTHR43435:SF4">
    <property type="entry name" value="FGGY CARBOHYDRATE KINASE DOMAIN-CONTAINING PROTEIN"/>
    <property type="match status" value="1"/>
</dbReference>
<dbReference type="CDD" id="cd07782">
    <property type="entry name" value="ASKHA_NBD_FGGY_D-RBK"/>
    <property type="match status" value="1"/>
</dbReference>
<proteinExistence type="inferred from homology"/>
<comment type="similarity">
    <text evidence="1">Belongs to the FGGY kinase family.</text>
</comment>
<dbReference type="Proteomes" id="UP000242875">
    <property type="component" value="Unassembled WGS sequence"/>
</dbReference>
<dbReference type="Pfam" id="PF00370">
    <property type="entry name" value="FGGY_N"/>
    <property type="match status" value="1"/>
</dbReference>
<dbReference type="GO" id="GO:0005737">
    <property type="term" value="C:cytoplasm"/>
    <property type="evidence" value="ECO:0007669"/>
    <property type="project" value="TreeGrafter"/>
</dbReference>
<dbReference type="InterPro" id="IPR018485">
    <property type="entry name" value="FGGY_C"/>
</dbReference>
<gene>
    <name evidence="7" type="ORF">BZG36_04018</name>
</gene>
<dbReference type="NCBIfam" id="TIGR01315">
    <property type="entry name" value="5C_CHO_kinase"/>
    <property type="match status" value="1"/>
</dbReference>
<protein>
    <recommendedName>
        <fullName evidence="9">FGGY carbohydrate kinase domain-containing protein</fullName>
    </recommendedName>
</protein>